<evidence type="ECO:0000256" key="3">
    <source>
        <dbReference type="ARBA" id="ARBA00022448"/>
    </source>
</evidence>
<dbReference type="PANTHER" id="PTHR11562:SF17">
    <property type="entry name" value="RE54080P-RELATED"/>
    <property type="match status" value="1"/>
</dbReference>
<comment type="similarity">
    <text evidence="2">Belongs to the cation diffusion facilitator (CDF) transporter (TC 2.A.4) family. SLC30A subfamily.</text>
</comment>
<feature type="transmembrane region" description="Helical" evidence="9">
    <location>
        <begin position="118"/>
        <end position="138"/>
    </location>
</feature>
<dbReference type="InterPro" id="IPR027469">
    <property type="entry name" value="Cation_efflux_TMD_sf"/>
</dbReference>
<keyword evidence="7" id="KW-0406">Ion transport</keyword>
<proteinExistence type="inferred from homology"/>
<keyword evidence="13" id="KW-1185">Reference proteome</keyword>
<evidence type="ECO:0000256" key="9">
    <source>
        <dbReference type="SAM" id="Phobius"/>
    </source>
</evidence>
<dbReference type="InterPro" id="IPR027470">
    <property type="entry name" value="Cation_efflux_CTD"/>
</dbReference>
<comment type="subcellular location">
    <subcellularLocation>
        <location evidence="1">Membrane</location>
        <topology evidence="1">Multi-pass membrane protein</topology>
    </subcellularLocation>
</comment>
<dbReference type="NCBIfam" id="TIGR01297">
    <property type="entry name" value="CDF"/>
    <property type="match status" value="1"/>
</dbReference>
<dbReference type="Proteomes" id="UP000199705">
    <property type="component" value="Unassembled WGS sequence"/>
</dbReference>
<dbReference type="Pfam" id="PF16916">
    <property type="entry name" value="ZT_dimer"/>
    <property type="match status" value="1"/>
</dbReference>
<evidence type="ECO:0000256" key="8">
    <source>
        <dbReference type="ARBA" id="ARBA00023136"/>
    </source>
</evidence>
<feature type="transmembrane region" description="Helical" evidence="9">
    <location>
        <begin position="87"/>
        <end position="106"/>
    </location>
</feature>
<keyword evidence="4 9" id="KW-0812">Transmembrane</keyword>
<keyword evidence="8 9" id="KW-0472">Membrane</keyword>
<keyword evidence="3" id="KW-0813">Transport</keyword>
<evidence type="ECO:0000256" key="2">
    <source>
        <dbReference type="ARBA" id="ARBA00008873"/>
    </source>
</evidence>
<dbReference type="SUPFAM" id="SSF161111">
    <property type="entry name" value="Cation efflux protein transmembrane domain-like"/>
    <property type="match status" value="1"/>
</dbReference>
<keyword evidence="5" id="KW-0864">Zinc transport</keyword>
<dbReference type="InterPro" id="IPR050681">
    <property type="entry name" value="CDF/SLC30A"/>
</dbReference>
<dbReference type="GO" id="GO:0005886">
    <property type="term" value="C:plasma membrane"/>
    <property type="evidence" value="ECO:0007669"/>
    <property type="project" value="TreeGrafter"/>
</dbReference>
<sequence>MAHAHDHTSSNHGKAFMIGIFLNTAYVVMEVIYGLIAHSSALLADAGHNAGDVLSLGFSWGALAFALKKPSPNYTYGLKRMSILASILNALILLVTMGIIAGDAIHKFKHLENVDENIVMWVAAVGILINGFTAWLFMKGQKEDLNIKGAFLHMAADAAVALGVVIAGFIIKLTHYNWIDPVMCFIIIIVVVWGTWGLLKDSVNLALDAVPEGISIAKVKNYFSGVKGVKGVYDLHIWGMSTTQTALSVHLLVPDHKDDNIIMEIREQLHEQFEITHPTIQIIHDEKFMAYKKDCVNG</sequence>
<dbReference type="GO" id="GO:0005385">
    <property type="term" value="F:zinc ion transmembrane transporter activity"/>
    <property type="evidence" value="ECO:0007669"/>
    <property type="project" value="TreeGrafter"/>
</dbReference>
<dbReference type="Gene3D" id="1.20.1510.10">
    <property type="entry name" value="Cation efflux protein transmembrane domain"/>
    <property type="match status" value="1"/>
</dbReference>
<evidence type="ECO:0000256" key="5">
    <source>
        <dbReference type="ARBA" id="ARBA00022906"/>
    </source>
</evidence>
<evidence type="ECO:0000259" key="10">
    <source>
        <dbReference type="Pfam" id="PF01545"/>
    </source>
</evidence>
<accession>A0A1G7RMG6</accession>
<keyword evidence="5" id="KW-0862">Zinc</keyword>
<evidence type="ECO:0000313" key="12">
    <source>
        <dbReference type="EMBL" id="SDG11893.1"/>
    </source>
</evidence>
<dbReference type="InterPro" id="IPR058533">
    <property type="entry name" value="Cation_efflux_TM"/>
</dbReference>
<feature type="transmembrane region" description="Helical" evidence="9">
    <location>
        <begin position="15"/>
        <end position="36"/>
    </location>
</feature>
<evidence type="ECO:0000256" key="6">
    <source>
        <dbReference type="ARBA" id="ARBA00022989"/>
    </source>
</evidence>
<protein>
    <submittedName>
        <fullName evidence="12">Cobalt-zinc-cadmium efflux system protein</fullName>
    </submittedName>
</protein>
<organism evidence="12 13">
    <name type="scientific">Mucilaginibacter gossypii</name>
    <dbReference type="NCBI Taxonomy" id="551996"/>
    <lineage>
        <taxon>Bacteria</taxon>
        <taxon>Pseudomonadati</taxon>
        <taxon>Bacteroidota</taxon>
        <taxon>Sphingobacteriia</taxon>
        <taxon>Sphingobacteriales</taxon>
        <taxon>Sphingobacteriaceae</taxon>
        <taxon>Mucilaginibacter</taxon>
    </lineage>
</organism>
<evidence type="ECO:0000256" key="7">
    <source>
        <dbReference type="ARBA" id="ARBA00023065"/>
    </source>
</evidence>
<feature type="domain" description="Cation efflux protein transmembrane" evidence="10">
    <location>
        <begin position="17"/>
        <end position="203"/>
    </location>
</feature>
<dbReference type="EMBL" id="FNCG01000002">
    <property type="protein sequence ID" value="SDG11893.1"/>
    <property type="molecule type" value="Genomic_DNA"/>
</dbReference>
<dbReference type="InterPro" id="IPR002524">
    <property type="entry name" value="Cation_efflux"/>
</dbReference>
<dbReference type="AlphaFoldDB" id="A0A1G7RMG6"/>
<dbReference type="SUPFAM" id="SSF160240">
    <property type="entry name" value="Cation efflux protein cytoplasmic domain-like"/>
    <property type="match status" value="1"/>
</dbReference>
<dbReference type="STRING" id="551996.SAMN05192573_102290"/>
<feature type="transmembrane region" description="Helical" evidence="9">
    <location>
        <begin position="178"/>
        <end position="199"/>
    </location>
</feature>
<name>A0A1G7RMG6_9SPHI</name>
<evidence type="ECO:0000259" key="11">
    <source>
        <dbReference type="Pfam" id="PF16916"/>
    </source>
</evidence>
<dbReference type="InterPro" id="IPR036837">
    <property type="entry name" value="Cation_efflux_CTD_sf"/>
</dbReference>
<gene>
    <name evidence="12" type="ORF">SAMN05192573_102290</name>
</gene>
<keyword evidence="6 9" id="KW-1133">Transmembrane helix</keyword>
<evidence type="ECO:0000256" key="1">
    <source>
        <dbReference type="ARBA" id="ARBA00004141"/>
    </source>
</evidence>
<evidence type="ECO:0000256" key="4">
    <source>
        <dbReference type="ARBA" id="ARBA00022692"/>
    </source>
</evidence>
<dbReference type="Pfam" id="PF01545">
    <property type="entry name" value="Cation_efflux"/>
    <property type="match status" value="1"/>
</dbReference>
<feature type="transmembrane region" description="Helical" evidence="9">
    <location>
        <begin position="150"/>
        <end position="172"/>
    </location>
</feature>
<dbReference type="PANTHER" id="PTHR11562">
    <property type="entry name" value="CATION EFFLUX PROTEIN/ ZINC TRANSPORTER"/>
    <property type="match status" value="1"/>
</dbReference>
<feature type="domain" description="Cation efflux protein cytoplasmic" evidence="11">
    <location>
        <begin position="211"/>
        <end position="282"/>
    </location>
</feature>
<dbReference type="RefSeq" id="WP_091163194.1">
    <property type="nucleotide sequence ID" value="NZ_FNCG01000002.1"/>
</dbReference>
<reference evidence="13" key="1">
    <citation type="submission" date="2016-10" db="EMBL/GenBank/DDBJ databases">
        <authorList>
            <person name="Varghese N."/>
            <person name="Submissions S."/>
        </authorList>
    </citation>
    <scope>NUCLEOTIDE SEQUENCE [LARGE SCALE GENOMIC DNA]</scope>
    <source>
        <strain evidence="13">Gh-67</strain>
    </source>
</reference>
<evidence type="ECO:0000313" key="13">
    <source>
        <dbReference type="Proteomes" id="UP000199705"/>
    </source>
</evidence>